<dbReference type="Gene3D" id="2.70.98.30">
    <property type="entry name" value="Golgi alpha-mannosidase II, domain 4"/>
    <property type="match status" value="1"/>
</dbReference>
<comment type="caution">
    <text evidence="3">The sequence shown here is derived from an EMBL/GenBank/DDBJ whole genome shotgun (WGS) entry which is preliminary data.</text>
</comment>
<dbReference type="GO" id="GO:0006013">
    <property type="term" value="P:mannose metabolic process"/>
    <property type="evidence" value="ECO:0007669"/>
    <property type="project" value="InterPro"/>
</dbReference>
<dbReference type="OMA" id="EENAXIL"/>
<dbReference type="EMBL" id="ASPP01041361">
    <property type="protein sequence ID" value="ETO00318.1"/>
    <property type="molecule type" value="Genomic_DNA"/>
</dbReference>
<dbReference type="PANTHER" id="PTHR46017">
    <property type="entry name" value="ALPHA-MANNOSIDASE 2C1"/>
    <property type="match status" value="1"/>
</dbReference>
<dbReference type="InterPro" id="IPR041147">
    <property type="entry name" value="GH38_C"/>
</dbReference>
<dbReference type="GO" id="GO:0030246">
    <property type="term" value="F:carbohydrate binding"/>
    <property type="evidence" value="ECO:0007669"/>
    <property type="project" value="InterPro"/>
</dbReference>
<reference evidence="3 4" key="1">
    <citation type="journal article" date="2013" name="Curr. Biol.">
        <title>The Genome of the Foraminiferan Reticulomyxa filosa.</title>
        <authorList>
            <person name="Glockner G."/>
            <person name="Hulsmann N."/>
            <person name="Schleicher M."/>
            <person name="Noegel A.A."/>
            <person name="Eichinger L."/>
            <person name="Gallinger C."/>
            <person name="Pawlowski J."/>
            <person name="Sierra R."/>
            <person name="Euteneuer U."/>
            <person name="Pillet L."/>
            <person name="Moustafa A."/>
            <person name="Platzer M."/>
            <person name="Groth M."/>
            <person name="Szafranski K."/>
            <person name="Schliwa M."/>
        </authorList>
    </citation>
    <scope>NUCLEOTIDE SEQUENCE [LARGE SCALE GENOMIC DNA]</scope>
</reference>
<evidence type="ECO:0000313" key="3">
    <source>
        <dbReference type="EMBL" id="ETO00318.1"/>
    </source>
</evidence>
<feature type="domain" description="Glycosyl hydrolase family 38 C-terminal" evidence="1">
    <location>
        <begin position="1"/>
        <end position="48"/>
    </location>
</feature>
<keyword evidence="4" id="KW-1185">Reference proteome</keyword>
<dbReference type="Proteomes" id="UP000023152">
    <property type="component" value="Unassembled WGS sequence"/>
</dbReference>
<dbReference type="Gene3D" id="2.60.40.2220">
    <property type="match status" value="1"/>
</dbReference>
<proteinExistence type="predicted"/>
<feature type="non-terminal residue" evidence="3">
    <location>
        <position position="1"/>
    </location>
</feature>
<accession>X6LE90</accession>
<gene>
    <name evidence="3" type="ORF">RFI_37131</name>
</gene>
<dbReference type="SUPFAM" id="SSF74650">
    <property type="entry name" value="Galactose mutarotase-like"/>
    <property type="match status" value="1"/>
</dbReference>
<dbReference type="InterPro" id="IPR011013">
    <property type="entry name" value="Gal_mutarotase_sf_dom"/>
</dbReference>
<dbReference type="Pfam" id="PF07748">
    <property type="entry name" value="Glyco_hydro_38C"/>
    <property type="match status" value="1"/>
</dbReference>
<dbReference type="OrthoDB" id="10261055at2759"/>
<dbReference type="PANTHER" id="PTHR46017:SF1">
    <property type="entry name" value="ALPHA-MANNOSIDASE 2C1"/>
    <property type="match status" value="1"/>
</dbReference>
<sequence length="200" mass="22736">FEVVGHKWADFAEYGFGVSLLNDCKYGYSCHGNVLRLSLLRAPKRPDDKADIHQHFFRYALLPHSSCENAFFFFYTFQSANVIGHAYALNSPLLTIPTRGELPKKSIGLFKVSTSQVVLETVKRAEDDNSLILRFYEAFGGRCQCDVWINGLMAIKDALYCNLLEDAIKGDKIHLEKSDTGNTFSMYLEPFEVKSVKLCW</sequence>
<evidence type="ECO:0000259" key="2">
    <source>
        <dbReference type="Pfam" id="PF17677"/>
    </source>
</evidence>
<dbReference type="InterPro" id="IPR011682">
    <property type="entry name" value="Glyco_hydro_38_C"/>
</dbReference>
<feature type="domain" description="Glycosyl hydrolases family 38 C-terminal" evidence="2">
    <location>
        <begin position="116"/>
        <end position="195"/>
    </location>
</feature>
<name>X6LE90_RETFI</name>
<protein>
    <recommendedName>
        <fullName evidence="5">Glycosyl hydrolases family 38 C-terminal beta sandwich domain-containing protein</fullName>
    </recommendedName>
</protein>
<evidence type="ECO:0008006" key="5">
    <source>
        <dbReference type="Google" id="ProtNLM"/>
    </source>
</evidence>
<dbReference type="Pfam" id="PF17677">
    <property type="entry name" value="Glyco_hydro38C2"/>
    <property type="match status" value="1"/>
</dbReference>
<evidence type="ECO:0000259" key="1">
    <source>
        <dbReference type="Pfam" id="PF07748"/>
    </source>
</evidence>
<dbReference type="AlphaFoldDB" id="X6LE90"/>
<evidence type="ECO:0000313" key="4">
    <source>
        <dbReference type="Proteomes" id="UP000023152"/>
    </source>
</evidence>
<dbReference type="GO" id="GO:0004559">
    <property type="term" value="F:alpha-mannosidase activity"/>
    <property type="evidence" value="ECO:0007669"/>
    <property type="project" value="InterPro"/>
</dbReference>
<dbReference type="GO" id="GO:0009313">
    <property type="term" value="P:oligosaccharide catabolic process"/>
    <property type="evidence" value="ECO:0007669"/>
    <property type="project" value="TreeGrafter"/>
</dbReference>
<organism evidence="3 4">
    <name type="scientific">Reticulomyxa filosa</name>
    <dbReference type="NCBI Taxonomy" id="46433"/>
    <lineage>
        <taxon>Eukaryota</taxon>
        <taxon>Sar</taxon>
        <taxon>Rhizaria</taxon>
        <taxon>Retaria</taxon>
        <taxon>Foraminifera</taxon>
        <taxon>Monothalamids</taxon>
        <taxon>Reticulomyxidae</taxon>
        <taxon>Reticulomyxa</taxon>
    </lineage>
</organism>